<reference evidence="8 9" key="1">
    <citation type="journal article" date="2018" name="Evol. Lett.">
        <title>Horizontal gene cluster transfer increased hallucinogenic mushroom diversity.</title>
        <authorList>
            <person name="Reynolds H.T."/>
            <person name="Vijayakumar V."/>
            <person name="Gluck-Thaler E."/>
            <person name="Korotkin H.B."/>
            <person name="Matheny P.B."/>
            <person name="Slot J.C."/>
        </authorList>
    </citation>
    <scope>NUCLEOTIDE SEQUENCE [LARGE SCALE GENOMIC DNA]</scope>
    <source>
        <strain evidence="8 9">SRW20</strain>
    </source>
</reference>
<sequence length="463" mass="52251">MSLLSAASRAGPSVQRTVLPGLVPFYASIETPRYKADKVVKKAQPTAPVISGRWVRKGEEKSRQRKRLPPFKPLPMSRKIEDFFDEKTMANFEVSTLTPHALRDPESVGQILQITPPENDPLRIFGLPRKLHSEYQILTKPYTVVREITKQTVDFLQKARRQPSSGSRVVLTGRAGTGKSVLMLQAVEHCVQDGWVVVYIPRGIRLVDSTTSYIYDLRSQTYLQPAYSFQILQRMLTVNREPLASLQLADDLVLEKQTISKGTTLERVIEYTISDKARALPQAAAILDAVMRSLDAQKRFPVLLAVDEFQALYHKTTYRDPHFQRIQPYHLSIPRLIMEYASGKRSFSRGAVIGALSLSQTSFTLPLELRDALDLEDLDAYPISPFAKRNKEMFAYTEGLQKMAVPEKLTLAEAAGVFEVWKGTKVVGRENYFFDEAFLGKYTESGGNARDFVWKGILGSLDM</sequence>
<protein>
    <recommendedName>
        <fullName evidence="7">Small ribosomal subunit protein mS29</fullName>
    </recommendedName>
</protein>
<name>A0A409WAE4_9AGAR</name>
<dbReference type="PANTHER" id="PTHR12810:SF0">
    <property type="entry name" value="SMALL RIBOSOMAL SUBUNIT PROTEIN MS29"/>
    <property type="match status" value="1"/>
</dbReference>
<dbReference type="InterPro" id="IPR019368">
    <property type="entry name" value="Ribosomal_mS29"/>
</dbReference>
<organism evidence="8 9">
    <name type="scientific">Gymnopilus dilepis</name>
    <dbReference type="NCBI Taxonomy" id="231916"/>
    <lineage>
        <taxon>Eukaryota</taxon>
        <taxon>Fungi</taxon>
        <taxon>Dikarya</taxon>
        <taxon>Basidiomycota</taxon>
        <taxon>Agaricomycotina</taxon>
        <taxon>Agaricomycetes</taxon>
        <taxon>Agaricomycetidae</taxon>
        <taxon>Agaricales</taxon>
        <taxon>Agaricineae</taxon>
        <taxon>Hymenogastraceae</taxon>
        <taxon>Gymnopilus</taxon>
    </lineage>
</organism>
<dbReference type="Gene3D" id="3.40.50.300">
    <property type="entry name" value="P-loop containing nucleotide triphosphate hydrolases"/>
    <property type="match status" value="1"/>
</dbReference>
<comment type="subcellular location">
    <subcellularLocation>
        <location evidence="1">Mitochondrion</location>
    </subcellularLocation>
</comment>
<evidence type="ECO:0000256" key="5">
    <source>
        <dbReference type="ARBA" id="ARBA00023128"/>
    </source>
</evidence>
<dbReference type="PANTHER" id="PTHR12810">
    <property type="entry name" value="MITOCHONDRIAL 28S RIBOSOMAL PROTEIN S29"/>
    <property type="match status" value="1"/>
</dbReference>
<keyword evidence="5" id="KW-0496">Mitochondrion</keyword>
<evidence type="ECO:0000256" key="2">
    <source>
        <dbReference type="ARBA" id="ARBA00009863"/>
    </source>
</evidence>
<dbReference type="STRING" id="231916.A0A409WAE4"/>
<dbReference type="FunCoup" id="A0A409WAE4">
    <property type="interactions" value="28"/>
</dbReference>
<keyword evidence="4" id="KW-0689">Ribosomal protein</keyword>
<evidence type="ECO:0000256" key="4">
    <source>
        <dbReference type="ARBA" id="ARBA00022980"/>
    </source>
</evidence>
<dbReference type="AlphaFoldDB" id="A0A409WAE4"/>
<dbReference type="InterPro" id="IPR027417">
    <property type="entry name" value="P-loop_NTPase"/>
</dbReference>
<dbReference type="GO" id="GO:0003735">
    <property type="term" value="F:structural constituent of ribosome"/>
    <property type="evidence" value="ECO:0007669"/>
    <property type="project" value="TreeGrafter"/>
</dbReference>
<comment type="similarity">
    <text evidence="2">Belongs to the mitochondrion-specific ribosomal protein mS29 family.</text>
</comment>
<dbReference type="OrthoDB" id="274828at2759"/>
<evidence type="ECO:0000256" key="7">
    <source>
        <dbReference type="ARBA" id="ARBA00035140"/>
    </source>
</evidence>
<gene>
    <name evidence="8" type="ORF">CVT26_015908</name>
</gene>
<dbReference type="InParanoid" id="A0A409WAE4"/>
<keyword evidence="9" id="KW-1185">Reference proteome</keyword>
<evidence type="ECO:0000313" key="9">
    <source>
        <dbReference type="Proteomes" id="UP000284706"/>
    </source>
</evidence>
<keyword evidence="3" id="KW-0809">Transit peptide</keyword>
<dbReference type="EMBL" id="NHYE01005255">
    <property type="protein sequence ID" value="PPQ75486.1"/>
    <property type="molecule type" value="Genomic_DNA"/>
</dbReference>
<dbReference type="Pfam" id="PF10236">
    <property type="entry name" value="DAP3"/>
    <property type="match status" value="1"/>
</dbReference>
<dbReference type="SUPFAM" id="SSF52540">
    <property type="entry name" value="P-loop containing nucleoside triphosphate hydrolases"/>
    <property type="match status" value="1"/>
</dbReference>
<evidence type="ECO:0000256" key="1">
    <source>
        <dbReference type="ARBA" id="ARBA00004173"/>
    </source>
</evidence>
<evidence type="ECO:0000313" key="8">
    <source>
        <dbReference type="EMBL" id="PPQ75486.1"/>
    </source>
</evidence>
<proteinExistence type="inferred from homology"/>
<dbReference type="Proteomes" id="UP000284706">
    <property type="component" value="Unassembled WGS sequence"/>
</dbReference>
<accession>A0A409WAE4</accession>
<dbReference type="GO" id="GO:0005763">
    <property type="term" value="C:mitochondrial small ribosomal subunit"/>
    <property type="evidence" value="ECO:0007669"/>
    <property type="project" value="TreeGrafter"/>
</dbReference>
<evidence type="ECO:0000256" key="6">
    <source>
        <dbReference type="ARBA" id="ARBA00023274"/>
    </source>
</evidence>
<keyword evidence="6" id="KW-0687">Ribonucleoprotein</keyword>
<evidence type="ECO:0000256" key="3">
    <source>
        <dbReference type="ARBA" id="ARBA00022946"/>
    </source>
</evidence>
<comment type="caution">
    <text evidence="8">The sequence shown here is derived from an EMBL/GenBank/DDBJ whole genome shotgun (WGS) entry which is preliminary data.</text>
</comment>